<dbReference type="RefSeq" id="WP_205723696.1">
    <property type="nucleotide sequence ID" value="NZ_CP070608.1"/>
</dbReference>
<dbReference type="AlphaFoldDB" id="A0A974WMU4"/>
<dbReference type="PROSITE" id="PS51257">
    <property type="entry name" value="PROKAR_LIPOPROTEIN"/>
    <property type="match status" value="1"/>
</dbReference>
<dbReference type="SMART" id="SM01324">
    <property type="entry name" value="YARHG"/>
    <property type="match status" value="1"/>
</dbReference>
<protein>
    <submittedName>
        <fullName evidence="2">YARHG domain-containing protein</fullName>
    </submittedName>
</protein>
<dbReference type="InterPro" id="IPR038434">
    <property type="entry name" value="YARHG_sf"/>
</dbReference>
<keyword evidence="3" id="KW-1185">Reference proteome</keyword>
<sequence>MEYFKLVIVISLSLLFGCNANESKKSETDTTKQSQSSVTEKKEPVSLLTTYQDQIKESFFHYFRKEMYGLGSYNLIKYESIEINNDQVEYTLVTIPYSEIEDFVIAYENGILEASLFSASSFKITDTNSQNDTIIYKGSISVLDTISNNAEGSISSIKIGFTGNYSGSKIGRNPYEEPGRIFYEDQFTTGLWVNPDEPRMYNRDEMFLKARIFKLTKEELNGYSKDDLAYLRNEIFARHGHFFKTDKMKNYFANKEWYKPYVNDATEFLNETEKDNTLFIKNLEQNI</sequence>
<dbReference type="Proteomes" id="UP000662783">
    <property type="component" value="Chromosome"/>
</dbReference>
<name>A0A974WMU4_9BACT</name>
<proteinExistence type="predicted"/>
<feature type="domain" description="YARHG" evidence="1">
    <location>
        <begin position="205"/>
        <end position="285"/>
    </location>
</feature>
<reference evidence="2" key="1">
    <citation type="submission" date="2021-02" db="EMBL/GenBank/DDBJ databases">
        <title>Fulvivirga sp. S481 isolated from sea water.</title>
        <authorList>
            <person name="Bae S.S."/>
            <person name="Baek K."/>
        </authorList>
    </citation>
    <scope>NUCLEOTIDE SEQUENCE</scope>
    <source>
        <strain evidence="2">S481</strain>
    </source>
</reference>
<evidence type="ECO:0000313" key="2">
    <source>
        <dbReference type="EMBL" id="QSE99185.1"/>
    </source>
</evidence>
<organism evidence="2 3">
    <name type="scientific">Fulvivirga lutea</name>
    <dbReference type="NCBI Taxonomy" id="2810512"/>
    <lineage>
        <taxon>Bacteria</taxon>
        <taxon>Pseudomonadati</taxon>
        <taxon>Bacteroidota</taxon>
        <taxon>Cytophagia</taxon>
        <taxon>Cytophagales</taxon>
        <taxon>Fulvivirgaceae</taxon>
        <taxon>Fulvivirga</taxon>
    </lineage>
</organism>
<gene>
    <name evidence="2" type="ORF">JR347_08880</name>
</gene>
<evidence type="ECO:0000259" key="1">
    <source>
        <dbReference type="SMART" id="SM01324"/>
    </source>
</evidence>
<dbReference type="EMBL" id="CP070608">
    <property type="protein sequence ID" value="QSE99185.1"/>
    <property type="molecule type" value="Genomic_DNA"/>
</dbReference>
<dbReference type="KEGG" id="fuv:JR347_08880"/>
<evidence type="ECO:0000313" key="3">
    <source>
        <dbReference type="Proteomes" id="UP000662783"/>
    </source>
</evidence>
<dbReference type="InterPro" id="IPR025582">
    <property type="entry name" value="YARHG_dom"/>
</dbReference>
<dbReference type="Gene3D" id="1.20.58.1690">
    <property type="match status" value="1"/>
</dbReference>
<accession>A0A974WMU4</accession>
<dbReference type="Pfam" id="PF13308">
    <property type="entry name" value="YARHG"/>
    <property type="match status" value="1"/>
</dbReference>